<organism evidence="2 3">
    <name type="scientific">Mycolicibacterium smegmatis (strain ATCC 700084 / mc(2)155)</name>
    <name type="common">Mycobacterium smegmatis</name>
    <dbReference type="NCBI Taxonomy" id="246196"/>
    <lineage>
        <taxon>Bacteria</taxon>
        <taxon>Bacillati</taxon>
        <taxon>Actinomycetota</taxon>
        <taxon>Actinomycetes</taxon>
        <taxon>Mycobacteriales</taxon>
        <taxon>Mycobacteriaceae</taxon>
        <taxon>Mycolicibacterium</taxon>
    </lineage>
</organism>
<keyword evidence="3" id="KW-1185">Reference proteome</keyword>
<accession>A0QZC0</accession>
<proteinExistence type="predicted"/>
<gene>
    <name evidence="2" type="ordered locus">MSMEG_3968</name>
</gene>
<dbReference type="KEGG" id="msm:MSMEG_3968"/>
<feature type="region of interest" description="Disordered" evidence="1">
    <location>
        <begin position="1"/>
        <end position="21"/>
    </location>
</feature>
<protein>
    <submittedName>
        <fullName evidence="2">Uncharacterized protein</fullName>
    </submittedName>
</protein>
<evidence type="ECO:0000313" key="3">
    <source>
        <dbReference type="Proteomes" id="UP000000757"/>
    </source>
</evidence>
<evidence type="ECO:0000313" key="2">
    <source>
        <dbReference type="EMBL" id="ABK75833.1"/>
    </source>
</evidence>
<dbReference type="EMBL" id="CP000480">
    <property type="protein sequence ID" value="ABK75833.1"/>
    <property type="molecule type" value="Genomic_DNA"/>
</dbReference>
<dbReference type="AlphaFoldDB" id="A0QZC0"/>
<evidence type="ECO:0000256" key="1">
    <source>
        <dbReference type="SAM" id="MobiDB-lite"/>
    </source>
</evidence>
<reference evidence="2 3" key="1">
    <citation type="submission" date="2006-10" db="EMBL/GenBank/DDBJ databases">
        <authorList>
            <person name="Fleischmann R.D."/>
            <person name="Dodson R.J."/>
            <person name="Haft D.H."/>
            <person name="Merkel J.S."/>
            <person name="Nelson W.C."/>
            <person name="Fraser C.M."/>
        </authorList>
    </citation>
    <scope>NUCLEOTIDE SEQUENCE [LARGE SCALE GENOMIC DNA]</scope>
    <source>
        <strain evidence="3">ATCC 700084 / mc(2)155</strain>
    </source>
</reference>
<name>A0QZC0_MYCS2</name>
<dbReference type="Proteomes" id="UP000000757">
    <property type="component" value="Chromosome"/>
</dbReference>
<sequence length="82" mass="9514">MARPPPESGVHRGVACRRRRPREDVVERARRGGCRGRDRRLRLHRERADPRGVVDDRDTNTFGVRSGETRLREESRTVVRVG</sequence>